<keyword evidence="5 13" id="KW-0547">Nucleotide-binding</keyword>
<keyword evidence="3" id="KW-0723">Serine/threonine-protein kinase</keyword>
<dbReference type="FunFam" id="3.30.200.20:FF:000042">
    <property type="entry name" value="Aurora kinase A"/>
    <property type="match status" value="1"/>
</dbReference>
<evidence type="ECO:0000256" key="13">
    <source>
        <dbReference type="PROSITE-ProRule" id="PRU10141"/>
    </source>
</evidence>
<dbReference type="InterPro" id="IPR016162">
    <property type="entry name" value="Ald_DH_N"/>
</dbReference>
<dbReference type="PROSITE" id="PS00108">
    <property type="entry name" value="PROTEIN_KINASE_ST"/>
    <property type="match status" value="1"/>
</dbReference>
<comment type="catalytic activity">
    <reaction evidence="10">
        <text>L-threonyl-[protein] + ATP = O-phospho-L-threonyl-[protein] + ADP + H(+)</text>
        <dbReference type="Rhea" id="RHEA:46608"/>
        <dbReference type="Rhea" id="RHEA-COMP:11060"/>
        <dbReference type="Rhea" id="RHEA-COMP:11605"/>
        <dbReference type="ChEBI" id="CHEBI:15378"/>
        <dbReference type="ChEBI" id="CHEBI:30013"/>
        <dbReference type="ChEBI" id="CHEBI:30616"/>
        <dbReference type="ChEBI" id="CHEBI:61977"/>
        <dbReference type="ChEBI" id="CHEBI:456216"/>
        <dbReference type="EC" id="2.7.11.1"/>
    </reaction>
</comment>
<dbReference type="Gene3D" id="3.40.605.10">
    <property type="entry name" value="Aldehyde Dehydrogenase, Chain A, domain 1"/>
    <property type="match status" value="1"/>
</dbReference>
<dbReference type="WBParaSite" id="maker-uti_cns_0046780-snap-gene-0.2-mRNA-1">
    <property type="protein sequence ID" value="maker-uti_cns_0046780-snap-gene-0.2-mRNA-1"/>
    <property type="gene ID" value="maker-uti_cns_0046780-snap-gene-0.2"/>
</dbReference>
<dbReference type="Pfam" id="PF00069">
    <property type="entry name" value="Pkinase"/>
    <property type="match status" value="1"/>
</dbReference>
<keyword evidence="6" id="KW-0418">Kinase</keyword>
<reference evidence="18" key="1">
    <citation type="submission" date="2016-11" db="UniProtKB">
        <authorList>
            <consortium name="WormBaseParasite"/>
        </authorList>
    </citation>
    <scope>IDENTIFICATION</scope>
</reference>
<feature type="compositionally biased region" description="Low complexity" evidence="15">
    <location>
        <begin position="759"/>
        <end position="768"/>
    </location>
</feature>
<evidence type="ECO:0000256" key="9">
    <source>
        <dbReference type="ARBA" id="ARBA00023027"/>
    </source>
</evidence>
<dbReference type="GO" id="GO:0004029">
    <property type="term" value="F:aldehyde dehydrogenase (NAD+) activity"/>
    <property type="evidence" value="ECO:0007669"/>
    <property type="project" value="InterPro"/>
</dbReference>
<keyword evidence="17" id="KW-1185">Reference proteome</keyword>
<evidence type="ECO:0000256" key="3">
    <source>
        <dbReference type="ARBA" id="ARBA00022527"/>
    </source>
</evidence>
<evidence type="ECO:0000256" key="11">
    <source>
        <dbReference type="ARBA" id="ARBA00048679"/>
    </source>
</evidence>
<evidence type="ECO:0000256" key="6">
    <source>
        <dbReference type="ARBA" id="ARBA00022777"/>
    </source>
</evidence>
<dbReference type="Proteomes" id="UP000095280">
    <property type="component" value="Unplaced"/>
</dbReference>
<feature type="binding site" evidence="13">
    <location>
        <position position="2677"/>
    </location>
    <ligand>
        <name>ATP</name>
        <dbReference type="ChEBI" id="CHEBI:30616"/>
    </ligand>
</feature>
<keyword evidence="9" id="KW-0520">NAD</keyword>
<dbReference type="PANTHER" id="PTHR43521:SF1">
    <property type="entry name" value="ALPHA-AMINOADIPIC SEMIALDEHYDE DEHYDROGENASE"/>
    <property type="match status" value="1"/>
</dbReference>
<feature type="region of interest" description="Disordered" evidence="15">
    <location>
        <begin position="862"/>
        <end position="888"/>
    </location>
</feature>
<evidence type="ECO:0000313" key="17">
    <source>
        <dbReference type="Proteomes" id="UP000095280"/>
    </source>
</evidence>
<keyword evidence="8 14" id="KW-0560">Oxidoreductase</keyword>
<dbReference type="InterPro" id="IPR008271">
    <property type="entry name" value="Ser/Thr_kinase_AS"/>
</dbReference>
<evidence type="ECO:0000256" key="1">
    <source>
        <dbReference type="ARBA" id="ARBA00009986"/>
    </source>
</evidence>
<dbReference type="InterPro" id="IPR029510">
    <property type="entry name" value="Ald_DH_CS_GLU"/>
</dbReference>
<evidence type="ECO:0000256" key="10">
    <source>
        <dbReference type="ARBA" id="ARBA00047899"/>
    </source>
</evidence>
<feature type="region of interest" description="Disordered" evidence="15">
    <location>
        <begin position="1796"/>
        <end position="1822"/>
    </location>
</feature>
<dbReference type="Gene3D" id="1.10.510.10">
    <property type="entry name" value="Transferase(Phosphotransferase) domain 1"/>
    <property type="match status" value="1"/>
</dbReference>
<dbReference type="InterPro" id="IPR016163">
    <property type="entry name" value="Ald_DH_C"/>
</dbReference>
<feature type="region of interest" description="Disordered" evidence="15">
    <location>
        <begin position="749"/>
        <end position="795"/>
    </location>
</feature>
<evidence type="ECO:0000256" key="8">
    <source>
        <dbReference type="ARBA" id="ARBA00023002"/>
    </source>
</evidence>
<evidence type="ECO:0000256" key="4">
    <source>
        <dbReference type="ARBA" id="ARBA00022679"/>
    </source>
</evidence>
<evidence type="ECO:0000256" key="5">
    <source>
        <dbReference type="ARBA" id="ARBA00022741"/>
    </source>
</evidence>
<dbReference type="SMART" id="SM00220">
    <property type="entry name" value="S_TKc"/>
    <property type="match status" value="1"/>
</dbReference>
<dbReference type="PROSITE" id="PS50011">
    <property type="entry name" value="PROTEIN_KINASE_DOM"/>
    <property type="match status" value="1"/>
</dbReference>
<feature type="compositionally biased region" description="Basic and acidic residues" evidence="15">
    <location>
        <begin position="864"/>
        <end position="884"/>
    </location>
</feature>
<dbReference type="CDD" id="cd14007">
    <property type="entry name" value="STKc_Aurora"/>
    <property type="match status" value="1"/>
</dbReference>
<dbReference type="FunFam" id="3.40.309.10:FF:000018">
    <property type="entry name" value="Alpha-aminoadipic semialdehyde dehydrogenase"/>
    <property type="match status" value="1"/>
</dbReference>
<feature type="active site" evidence="12">
    <location>
        <position position="2342"/>
    </location>
</feature>
<keyword evidence="7 13" id="KW-0067">ATP-binding</keyword>
<dbReference type="SUPFAM" id="SSF53720">
    <property type="entry name" value="ALDH-like"/>
    <property type="match status" value="1"/>
</dbReference>
<keyword evidence="4" id="KW-0808">Transferase</keyword>
<proteinExistence type="inferred from homology"/>
<dbReference type="GO" id="GO:0004674">
    <property type="term" value="F:protein serine/threonine kinase activity"/>
    <property type="evidence" value="ECO:0007669"/>
    <property type="project" value="UniProtKB-KW"/>
</dbReference>
<comment type="similarity">
    <text evidence="1 14">Belongs to the aldehyde dehydrogenase family.</text>
</comment>
<dbReference type="SUPFAM" id="SSF56112">
    <property type="entry name" value="Protein kinase-like (PK-like)"/>
    <property type="match status" value="1"/>
</dbReference>
<evidence type="ECO:0000256" key="2">
    <source>
        <dbReference type="ARBA" id="ARBA00011881"/>
    </source>
</evidence>
<feature type="domain" description="Protein kinase" evidence="16">
    <location>
        <begin position="2648"/>
        <end position="2898"/>
    </location>
</feature>
<organism evidence="17 18">
    <name type="scientific">Macrostomum lignano</name>
    <dbReference type="NCBI Taxonomy" id="282301"/>
    <lineage>
        <taxon>Eukaryota</taxon>
        <taxon>Metazoa</taxon>
        <taxon>Spiralia</taxon>
        <taxon>Lophotrochozoa</taxon>
        <taxon>Platyhelminthes</taxon>
        <taxon>Rhabditophora</taxon>
        <taxon>Macrostomorpha</taxon>
        <taxon>Macrostomida</taxon>
        <taxon>Macrostomidae</taxon>
        <taxon>Macrostomum</taxon>
    </lineage>
</organism>
<evidence type="ECO:0000256" key="14">
    <source>
        <dbReference type="RuleBase" id="RU003345"/>
    </source>
</evidence>
<dbReference type="PROSITE" id="PS00107">
    <property type="entry name" value="PROTEIN_KINASE_ATP"/>
    <property type="match status" value="1"/>
</dbReference>
<dbReference type="InterPro" id="IPR017441">
    <property type="entry name" value="Protein_kinase_ATP_BS"/>
</dbReference>
<evidence type="ECO:0000256" key="12">
    <source>
        <dbReference type="PROSITE-ProRule" id="PRU10007"/>
    </source>
</evidence>
<dbReference type="FunFam" id="1.10.510.10:FF:000235">
    <property type="entry name" value="Serine/threonine-protein kinase ark1"/>
    <property type="match status" value="1"/>
</dbReference>
<dbReference type="InterPro" id="IPR000719">
    <property type="entry name" value="Prot_kinase_dom"/>
</dbReference>
<evidence type="ECO:0000256" key="7">
    <source>
        <dbReference type="ARBA" id="ARBA00022840"/>
    </source>
</evidence>
<dbReference type="Gene3D" id="3.40.309.10">
    <property type="entry name" value="Aldehyde Dehydrogenase, Chain A, domain 2"/>
    <property type="match status" value="1"/>
</dbReference>
<feature type="compositionally biased region" description="Polar residues" evidence="15">
    <location>
        <begin position="1805"/>
        <end position="1821"/>
    </location>
</feature>
<dbReference type="GO" id="GO:0005524">
    <property type="term" value="F:ATP binding"/>
    <property type="evidence" value="ECO:0007669"/>
    <property type="project" value="UniProtKB-UniRule"/>
</dbReference>
<protein>
    <submittedName>
        <fullName evidence="18">Aldehyde dehydrogenase (NAD(+))</fullName>
    </submittedName>
</protein>
<dbReference type="PANTHER" id="PTHR43521">
    <property type="entry name" value="ALPHA-AMINOADIPIC SEMIALDEHYDE DEHYDROGENASE"/>
    <property type="match status" value="1"/>
</dbReference>
<evidence type="ECO:0000259" key="16">
    <source>
        <dbReference type="PROSITE" id="PS50011"/>
    </source>
</evidence>
<evidence type="ECO:0000313" key="18">
    <source>
        <dbReference type="WBParaSite" id="maker-uti_cns_0046780-snap-gene-0.2-mRNA-1"/>
    </source>
</evidence>
<dbReference type="InterPro" id="IPR015590">
    <property type="entry name" value="Aldehyde_DH_dom"/>
</dbReference>
<comment type="catalytic activity">
    <reaction evidence="11">
        <text>L-seryl-[protein] + ATP = O-phospho-L-seryl-[protein] + ADP + H(+)</text>
        <dbReference type="Rhea" id="RHEA:17989"/>
        <dbReference type="Rhea" id="RHEA-COMP:9863"/>
        <dbReference type="Rhea" id="RHEA-COMP:11604"/>
        <dbReference type="ChEBI" id="CHEBI:15378"/>
        <dbReference type="ChEBI" id="CHEBI:29999"/>
        <dbReference type="ChEBI" id="CHEBI:30616"/>
        <dbReference type="ChEBI" id="CHEBI:83421"/>
        <dbReference type="ChEBI" id="CHEBI:456216"/>
        <dbReference type="EC" id="2.7.11.1"/>
    </reaction>
</comment>
<dbReference type="CDD" id="cd07130">
    <property type="entry name" value="ALDH_F7_AASADH"/>
    <property type="match status" value="1"/>
</dbReference>
<dbReference type="InterPro" id="IPR011009">
    <property type="entry name" value="Kinase-like_dom_sf"/>
</dbReference>
<dbReference type="PROSITE" id="PS00687">
    <property type="entry name" value="ALDEHYDE_DEHYDR_GLU"/>
    <property type="match status" value="1"/>
</dbReference>
<evidence type="ECO:0000256" key="15">
    <source>
        <dbReference type="SAM" id="MobiDB-lite"/>
    </source>
</evidence>
<name>A0A1I8JDG5_9PLAT</name>
<dbReference type="Pfam" id="PF00171">
    <property type="entry name" value="Aldedh"/>
    <property type="match status" value="1"/>
</dbReference>
<dbReference type="InterPro" id="IPR016161">
    <property type="entry name" value="Ald_DH/histidinol_DH"/>
</dbReference>
<comment type="subunit">
    <text evidence="2">Homotetramer.</text>
</comment>
<accession>A0A1I8JDG5</accession>
<sequence length="2943" mass="315714">VAVVGVSVVVIGAEVIRVEVVGAVVLIEVVSQSALVRSTCVLQAGPLLCCHGYRNSVHRGTDHSPNDILSNRAVSDEATKAHTLAPFLFVLVLDWVLRTALLPTTMVFCCGDACRRQPERRLSVLGYADDLALSVLDRRGRPAPAGPAGERCGECRPGGRHAEDRFALRAGRHSRLLFSAEVLTAGDEASALSAVCLPRQSGASRSREPATSPWTCLGCFRSVRIVLQPVALPHSQRTALFQAVFVTVLWYNAETWTLTTHAGLLRAAFKDRLRASMRQCGTLSPHSNLLRRRRLPAGQLGHIIRAESYCPQPVQELEVLSLSLSAPHTPKSALLRGAGASKLAPQSAKEPENCLRVTEEKLTIGRAGRVYSGAVEKKMLLGTARGLSDRPSRWRVAAAWRLQPAQSGLMATSALLSKAGSCGQEVSRPQNSRSRLDLRWWRMEVLLLTLQAPYQRGQARTRRFVDCLLADAGAPDTAGIRVGDGCNDDLSSRTAIVPIRSLGVPARCVHEAAASASSISAAASSSAATTGVAAASAAAAFTVTTVCAAASAASAVATIAVAVCAASRPASGGALSSIASIVACGSGTSSRAPTSTTAARPVSALAGTSLSDSRAGTSAASAIAAVFSRVRVGAITASAASSGSQKQLIRVTASGYIDKGSASTTAAAIRVAIASGIGPRLSHDNRERLNQIEIGHFIFEGTIEALYELSDELQRNNSDAAQHSRLLDEIETVEEDYRVSMREVQRFRLAPETSEDPRQAQSQQQQQQPHLEIGGYGEFGDEFAPNHASRPEAEQASLAEELLAVKCPAFGKLSAENRWKAAQEVKACFRCLGHGHIGMNCRRGGKCGVDGCRKFHHRLLHSTTRSESKEKPEGKAGAEQEMQSKPKAATVTMVAREASAVSLRTVPVILKANRRAVKINALLDDASTKTYLNTAIASKLLEACTANRNQCRQTSAEVDLLIGADHTDLHASHLEVCGKPGDPQARLTPLGWTCIGKVDGASERSLFASTFFSGGEFENLAPLLRQCWEVEELQRVESPSFTNSEQLALECTRSSLKFIDGQYQVGFPWEPDAKLQDNNFEMAIKRLGNSEKRLLKDLEIAKKYQDVINRCEKVNVTGIEATAVVPIRSLGVPARCVHEAAASASFISAAASSSAATTGVAAASAAAAFTVTTVCAAASAASAVATIAVAVCAASRPASGGALSSIASIVACGSGTSSRAPTSATAARPVSALAGTSLSDSRAGTSAASASVAVFSRVRVGAITASAASSGSQKQLIRVTASGYIDKGSASTAAAAIRVAIASGIGPRLSHDNRERLNQIEIGHFGRVARAFDSAHSSIGNTEHCALTARSSHSIVAQSNQSRLLSTESLLNTESLQSSLLSTESLQNSLLSTESLQSSLLSAESLQNSLLSTESLQSSLLSAENFQSSLLRSLNRLFRRSGMPLLKAGFQAEPRFPWTLRAAVDRALAASSSVADTTALCWSWLTVPRHNLRWKVRTDWATWSGLDASGRALPARSGTLHQLPNAGLKKLGERLLSTAPASLQATLLSFNDLDSQHPVFAHEGDVVRWNVQLSELNRHTSVGPDGTSQVVDIDRVDRRPGSSISPFCQFFEKAIGQKKTEKKGRCLLNITSLVNELPQHDVARPAARSSHLDALCNLRMTQSHVELAMLIAGHRQANGVGAQRLAFGYGGWRRKVKGSSVGPGSCWIRGMRNLPPVVADARGDLRKQYVVPQFAKQQPGLVAHQRRGRWGRLHGDTKWQRKGGAEPLATASPWLRTGKVTMVPVVFQQSTSLAGGGSPLKVGSRTPSTVRNASNDAQAETVSRPRANCVDAAVVASRQHASWLIGSLSAVPRAMPLVKFRGTSWYSRSRATASWSSFRLMKGQSDDSRIPTVHVHLKAQDGADHLHGTKVPAQKVLPDLRFAGAALGEEGRRAQRSGQGHCEAQLTTPTSLCVGNGIREFCTDDGDILTRLQLNSQPKQCVHTTIGVAVVEVVVEVVIGVVVVGAAGLIEVVSQSALVRSTCVLQTGPGRVARAFDSAHSSIGDPEHCALTARISRSIVAQRTHDPPRRACRRLMHSAAASELFMNSTFNERTLDMFEVNKGVYSGGAWSGSGNRIDSICPANGRKIASVVEGTPEDYNKLIEAARAAWPAWAETTPPARGEIVRQIGDNLRKNLQLLGKLVSLEMGKILPEGVGEVQEVVDICDYGVGLSRTLSGQRPNHSLMEVWNPLGVIGVITAFNFPCAVFGWNFSLSAVCGNCTVWKGAPSTPLTTLAVTRVVAEVFERNGVPPGVLSAICAGADVGAAMAADERLPLVSFTGSCAVGREVAVTVAGRFGRSLLELGGNNAILVNADADLDMVVQSAVFACAGTAGQRCTSTRRLVLHSSLHDQVVSRLGKALESLMAKAGDPVEQGVLYGPLHSPASVENRHSAVARAQAEGGQIVFGGKRIARLSSSGGYFVEPTLITGLKPDSPLVQEKTFAPIVYALKCDSLDEAIRINNSVKQGLSSSLFTRDLSNLFRWIGPRGSDCGLVNVNIPTSGAEIGGAFGGEKHTGGGRESGSDAWKQYMRRSTCTINYGKDLPLAQGIKFEPSFSVVKMQHFFNFSFKTLEMSSSSALSSVENQLNNQQPLSPQVSGVQTRMSKISDFDIGCPLGKGKFGNVYLAKEKKHDFLVALKILFKSQLVKGRMEHQLHREIEIMSHLRHPHILQLYTMFYDQKRIYLVLEYAFRGQMYSLLTRMGRFSERRSATYMYQLADALAFCHSKQVIHRDIKPENLLLGFYYELKLADFGWSVHAPSQRRRTLCGTLDYLPPEMVTGVTHDEGVDVWTMGVLCYEMLHGSPPFEDEDEHGTQKRIAMVDFTFPEHISPLARDLISRILRKRSKDRISLQDIQCHPWIEQHATKSVDTNPSHLESYLREDFNRTMNEESKALLTDCTAESHGE</sequence>
<dbReference type="InterPro" id="IPR044638">
    <property type="entry name" value="ALDH7A1-like"/>
</dbReference>